<dbReference type="Pfam" id="PF00480">
    <property type="entry name" value="ROK"/>
    <property type="match status" value="1"/>
</dbReference>
<dbReference type="Gene3D" id="1.10.10.10">
    <property type="entry name" value="Winged helix-like DNA-binding domain superfamily/Winged helix DNA-binding domain"/>
    <property type="match status" value="1"/>
</dbReference>
<evidence type="ECO:0000313" key="2">
    <source>
        <dbReference type="EMBL" id="RYU13136.1"/>
    </source>
</evidence>
<comment type="caution">
    <text evidence="2">The sequence shown here is derived from an EMBL/GenBank/DDBJ whole genome shotgun (WGS) entry which is preliminary data.</text>
</comment>
<dbReference type="Pfam" id="PF13412">
    <property type="entry name" value="HTH_24"/>
    <property type="match status" value="1"/>
</dbReference>
<dbReference type="InterPro" id="IPR036388">
    <property type="entry name" value="WH-like_DNA-bd_sf"/>
</dbReference>
<dbReference type="InterPro" id="IPR019885">
    <property type="entry name" value="Tscrpt_reg_HTH_AsnC-type_CS"/>
</dbReference>
<reference evidence="2 3" key="1">
    <citation type="submission" date="2019-01" db="EMBL/GenBank/DDBJ databases">
        <title>Nocardioides guangzhouensis sp. nov., an actinobacterium isolated from soil.</title>
        <authorList>
            <person name="Fu Y."/>
            <person name="Cai Y."/>
            <person name="Lin Z."/>
            <person name="Chen P."/>
        </authorList>
    </citation>
    <scope>NUCLEOTIDE SEQUENCE [LARGE SCALE GENOMIC DNA]</scope>
    <source>
        <strain evidence="2 3">NBRC 105384</strain>
    </source>
</reference>
<dbReference type="EMBL" id="SDPU01000020">
    <property type="protein sequence ID" value="RYU13136.1"/>
    <property type="molecule type" value="Genomic_DNA"/>
</dbReference>
<comment type="similarity">
    <text evidence="1">Belongs to the ROK (NagC/XylR) family.</text>
</comment>
<proteinExistence type="inferred from homology"/>
<sequence length="378" mass="38540">MLELVRTGQAQTRADLSRLTGLSRTAVLSRVTALVDAGWISPGEELASTGGRPPGSLVFNRDAAVVLAVAVGRSRSQLGVFDLDGQEVVALSRDHEVGVGPDELMPEVAHGLAELLATTPGPVAGIGMSLPGTVDAASGMSLDSPVMRGWDGVALAPYLAAVTDAPLFLANDAVVLAESELFHRPDAPRHALVVKASTGLGLGIVDEGHVVRGHAGATGEIGHCKVPAATGLSCRCGAAGCLETVAGGWALVSRLQDQGGEVGHIRDLVARAVAGDPDSRGLLRESGRHLGEVLAVAINLLNPEVVVIGGDMGAAFDLYVAGVRETVYADTTATGSRDLQFRPAAHGDRAGLVGCAALAIEGVLNPAVVDAGLREATR</sequence>
<gene>
    <name evidence="2" type="ORF">ETU37_07960</name>
</gene>
<protein>
    <submittedName>
        <fullName evidence="2">ROK family transcriptional regulator</fullName>
    </submittedName>
</protein>
<evidence type="ECO:0000256" key="1">
    <source>
        <dbReference type="ARBA" id="ARBA00006479"/>
    </source>
</evidence>
<organism evidence="2 3">
    <name type="scientific">Nocardioides iriomotensis</name>
    <dbReference type="NCBI Taxonomy" id="715784"/>
    <lineage>
        <taxon>Bacteria</taxon>
        <taxon>Bacillati</taxon>
        <taxon>Actinomycetota</taxon>
        <taxon>Actinomycetes</taxon>
        <taxon>Propionibacteriales</taxon>
        <taxon>Nocardioidaceae</taxon>
        <taxon>Nocardioides</taxon>
    </lineage>
</organism>
<keyword evidence="3" id="KW-1185">Reference proteome</keyword>
<name>A0A4V1Z246_9ACTN</name>
<dbReference type="InterPro" id="IPR000600">
    <property type="entry name" value="ROK"/>
</dbReference>
<dbReference type="InterPro" id="IPR043129">
    <property type="entry name" value="ATPase_NBD"/>
</dbReference>
<accession>A0A4V1Z246</accession>
<dbReference type="AlphaFoldDB" id="A0A4V1Z246"/>
<dbReference type="OrthoDB" id="3189808at2"/>
<dbReference type="PROSITE" id="PS00519">
    <property type="entry name" value="HTH_ASNC_1"/>
    <property type="match status" value="1"/>
</dbReference>
<evidence type="ECO:0000313" key="3">
    <source>
        <dbReference type="Proteomes" id="UP000291189"/>
    </source>
</evidence>
<dbReference type="SUPFAM" id="SSF46785">
    <property type="entry name" value="Winged helix' DNA-binding domain"/>
    <property type="match status" value="1"/>
</dbReference>
<dbReference type="Gene3D" id="3.30.420.40">
    <property type="match status" value="2"/>
</dbReference>
<dbReference type="SUPFAM" id="SSF53067">
    <property type="entry name" value="Actin-like ATPase domain"/>
    <property type="match status" value="1"/>
</dbReference>
<dbReference type="PANTHER" id="PTHR18964:SF173">
    <property type="entry name" value="GLUCOKINASE"/>
    <property type="match status" value="1"/>
</dbReference>
<dbReference type="InterPro" id="IPR036390">
    <property type="entry name" value="WH_DNA-bd_sf"/>
</dbReference>
<dbReference type="Proteomes" id="UP000291189">
    <property type="component" value="Unassembled WGS sequence"/>
</dbReference>
<dbReference type="PANTHER" id="PTHR18964">
    <property type="entry name" value="ROK (REPRESSOR, ORF, KINASE) FAMILY"/>
    <property type="match status" value="1"/>
</dbReference>